<name>A0A0B6YCR1_9EUPU</name>
<dbReference type="AlphaFoldDB" id="A0A0B6YCR1"/>
<proteinExistence type="predicted"/>
<protein>
    <submittedName>
        <fullName evidence="1">Uncharacterized protein</fullName>
    </submittedName>
</protein>
<accession>A0A0B6YCR1</accession>
<feature type="non-terminal residue" evidence="1">
    <location>
        <position position="79"/>
    </location>
</feature>
<dbReference type="EMBL" id="HACG01006761">
    <property type="protein sequence ID" value="CEK53626.1"/>
    <property type="molecule type" value="Transcribed_RNA"/>
</dbReference>
<sequence>TRKEVFKKYDGRYGKNSVIASSSGVVMHALSMNKSGTSVANHYGCTNYINAKFPTEHWIALVERGDCPFTNKIKIATKE</sequence>
<evidence type="ECO:0000313" key="1">
    <source>
        <dbReference type="EMBL" id="CEK53626.1"/>
    </source>
</evidence>
<feature type="non-terminal residue" evidence="1">
    <location>
        <position position="1"/>
    </location>
</feature>
<reference evidence="1" key="1">
    <citation type="submission" date="2014-12" db="EMBL/GenBank/DDBJ databases">
        <title>Insight into the proteome of Arion vulgaris.</title>
        <authorList>
            <person name="Aradska J."/>
            <person name="Bulat T."/>
            <person name="Smidak R."/>
            <person name="Sarate P."/>
            <person name="Gangsoo J."/>
            <person name="Sialana F."/>
            <person name="Bilban M."/>
            <person name="Lubec G."/>
        </authorList>
    </citation>
    <scope>NUCLEOTIDE SEQUENCE</scope>
    <source>
        <tissue evidence="1">Skin</tissue>
    </source>
</reference>
<dbReference type="Gene3D" id="3.50.30.30">
    <property type="match status" value="1"/>
</dbReference>
<organism evidence="1">
    <name type="scientific">Arion vulgaris</name>
    <dbReference type="NCBI Taxonomy" id="1028688"/>
    <lineage>
        <taxon>Eukaryota</taxon>
        <taxon>Metazoa</taxon>
        <taxon>Spiralia</taxon>
        <taxon>Lophotrochozoa</taxon>
        <taxon>Mollusca</taxon>
        <taxon>Gastropoda</taxon>
        <taxon>Heterobranchia</taxon>
        <taxon>Euthyneura</taxon>
        <taxon>Panpulmonata</taxon>
        <taxon>Eupulmonata</taxon>
        <taxon>Stylommatophora</taxon>
        <taxon>Helicina</taxon>
        <taxon>Arionoidea</taxon>
        <taxon>Arionidae</taxon>
        <taxon>Arion</taxon>
    </lineage>
</organism>
<gene>
    <name evidence="1" type="primary">ORF20885</name>
</gene>